<dbReference type="Gene3D" id="1.20.120.530">
    <property type="entry name" value="GntR ligand-binding domain-like"/>
    <property type="match status" value="1"/>
</dbReference>
<dbReference type="InterPro" id="IPR008920">
    <property type="entry name" value="TF_FadR/GntR_C"/>
</dbReference>
<dbReference type="InterPro" id="IPR011711">
    <property type="entry name" value="GntR_C"/>
</dbReference>
<dbReference type="PRINTS" id="PR00035">
    <property type="entry name" value="HTHGNTR"/>
</dbReference>
<accession>A0A1G5RQX5</accession>
<dbReference type="PANTHER" id="PTHR43537:SF24">
    <property type="entry name" value="GLUCONATE OPERON TRANSCRIPTIONAL REPRESSOR"/>
    <property type="match status" value="1"/>
</dbReference>
<dbReference type="PROSITE" id="PS50949">
    <property type="entry name" value="HTH_GNTR"/>
    <property type="match status" value="1"/>
</dbReference>
<dbReference type="STRING" id="1120920.SAMN03080599_00262"/>
<feature type="domain" description="HTH gntR-type" evidence="4">
    <location>
        <begin position="4"/>
        <end position="71"/>
    </location>
</feature>
<dbReference type="Pfam" id="PF07729">
    <property type="entry name" value="FCD"/>
    <property type="match status" value="1"/>
</dbReference>
<protein>
    <submittedName>
        <fullName evidence="5">DNA-binding transcriptional regulator, GntR family</fullName>
    </submittedName>
</protein>
<dbReference type="AlphaFoldDB" id="A0A1G5RQX5"/>
<dbReference type="SUPFAM" id="SSF46785">
    <property type="entry name" value="Winged helix' DNA-binding domain"/>
    <property type="match status" value="1"/>
</dbReference>
<dbReference type="SMART" id="SM00345">
    <property type="entry name" value="HTH_GNTR"/>
    <property type="match status" value="1"/>
</dbReference>
<keyword evidence="2 5" id="KW-0238">DNA-binding</keyword>
<dbReference type="InterPro" id="IPR036388">
    <property type="entry name" value="WH-like_DNA-bd_sf"/>
</dbReference>
<keyword evidence="1" id="KW-0805">Transcription regulation</keyword>
<dbReference type="GO" id="GO:0003677">
    <property type="term" value="F:DNA binding"/>
    <property type="evidence" value="ECO:0007669"/>
    <property type="project" value="UniProtKB-KW"/>
</dbReference>
<dbReference type="GO" id="GO:0003700">
    <property type="term" value="F:DNA-binding transcription factor activity"/>
    <property type="evidence" value="ECO:0007669"/>
    <property type="project" value="InterPro"/>
</dbReference>
<dbReference type="InterPro" id="IPR036390">
    <property type="entry name" value="WH_DNA-bd_sf"/>
</dbReference>
<evidence type="ECO:0000256" key="2">
    <source>
        <dbReference type="ARBA" id="ARBA00023125"/>
    </source>
</evidence>
<keyword evidence="6" id="KW-1185">Reference proteome</keyword>
<dbReference type="InterPro" id="IPR000524">
    <property type="entry name" value="Tscrpt_reg_HTH_GntR"/>
</dbReference>
<dbReference type="RefSeq" id="WP_092589073.1">
    <property type="nucleotide sequence ID" value="NZ_FMWL01000001.1"/>
</dbReference>
<gene>
    <name evidence="5" type="ORF">SAMN03080599_00262</name>
</gene>
<evidence type="ECO:0000259" key="4">
    <source>
        <dbReference type="PROSITE" id="PS50949"/>
    </source>
</evidence>
<name>A0A1G5RQX5_9FIRM</name>
<evidence type="ECO:0000313" key="6">
    <source>
        <dbReference type="Proteomes" id="UP000199208"/>
    </source>
</evidence>
<sequence length="212" mass="25018">MEKSYKAEDIYEILRDRVIHLEYEPGLVLNEEELAEEFGVSRTPIRKVFQQLNADNLLNIIPRYGAQVTAVDFRKMKSIFEVTRQLDPFAARLAVERIQPYQIAKLEEIMGRLQTYKIPEDYQKAIDDDEIFHKTVLESSGNPALAEILSKLHMQTERMWHYSEQYIDSINIFTDTLGEMLEALKERDFEKAERSSRQHIDEFVEKIKKEML</sequence>
<dbReference type="EMBL" id="FMWL01000001">
    <property type="protein sequence ID" value="SCZ76482.1"/>
    <property type="molecule type" value="Genomic_DNA"/>
</dbReference>
<dbReference type="SMART" id="SM00895">
    <property type="entry name" value="FCD"/>
    <property type="match status" value="1"/>
</dbReference>
<evidence type="ECO:0000256" key="3">
    <source>
        <dbReference type="ARBA" id="ARBA00023163"/>
    </source>
</evidence>
<dbReference type="Gene3D" id="1.10.10.10">
    <property type="entry name" value="Winged helix-like DNA-binding domain superfamily/Winged helix DNA-binding domain"/>
    <property type="match status" value="1"/>
</dbReference>
<dbReference type="Proteomes" id="UP000199208">
    <property type="component" value="Unassembled WGS sequence"/>
</dbReference>
<evidence type="ECO:0000313" key="5">
    <source>
        <dbReference type="EMBL" id="SCZ76482.1"/>
    </source>
</evidence>
<evidence type="ECO:0000256" key="1">
    <source>
        <dbReference type="ARBA" id="ARBA00023015"/>
    </source>
</evidence>
<dbReference type="CDD" id="cd07377">
    <property type="entry name" value="WHTH_GntR"/>
    <property type="match status" value="1"/>
</dbReference>
<organism evidence="5 6">
    <name type="scientific">Acidaminobacter hydrogenoformans DSM 2784</name>
    <dbReference type="NCBI Taxonomy" id="1120920"/>
    <lineage>
        <taxon>Bacteria</taxon>
        <taxon>Bacillati</taxon>
        <taxon>Bacillota</taxon>
        <taxon>Clostridia</taxon>
        <taxon>Peptostreptococcales</taxon>
        <taxon>Acidaminobacteraceae</taxon>
        <taxon>Acidaminobacter</taxon>
    </lineage>
</organism>
<dbReference type="Pfam" id="PF00392">
    <property type="entry name" value="GntR"/>
    <property type="match status" value="1"/>
</dbReference>
<dbReference type="PANTHER" id="PTHR43537">
    <property type="entry name" value="TRANSCRIPTIONAL REGULATOR, GNTR FAMILY"/>
    <property type="match status" value="1"/>
</dbReference>
<dbReference type="OrthoDB" id="389878at2"/>
<reference evidence="5 6" key="1">
    <citation type="submission" date="2016-10" db="EMBL/GenBank/DDBJ databases">
        <authorList>
            <person name="de Groot N.N."/>
        </authorList>
    </citation>
    <scope>NUCLEOTIDE SEQUENCE [LARGE SCALE GENOMIC DNA]</scope>
    <source>
        <strain evidence="5 6">DSM 2784</strain>
    </source>
</reference>
<keyword evidence="3" id="KW-0804">Transcription</keyword>
<dbReference type="SUPFAM" id="SSF48008">
    <property type="entry name" value="GntR ligand-binding domain-like"/>
    <property type="match status" value="1"/>
</dbReference>
<proteinExistence type="predicted"/>